<dbReference type="Gene3D" id="3.30.70.420">
    <property type="entry name" value="Hydroxymethylglutaryl-CoA reductase, class I/II, NAD/NADP-binding domain"/>
    <property type="match status" value="1"/>
</dbReference>
<organism evidence="5 6">
    <name type="scientific">Pseudomonas fontis</name>
    <dbReference type="NCBI Taxonomy" id="2942633"/>
    <lineage>
        <taxon>Bacteria</taxon>
        <taxon>Pseudomonadati</taxon>
        <taxon>Pseudomonadota</taxon>
        <taxon>Gammaproteobacteria</taxon>
        <taxon>Pseudomonadales</taxon>
        <taxon>Pseudomonadaceae</taxon>
        <taxon>Pseudomonas</taxon>
    </lineage>
</organism>
<evidence type="ECO:0000256" key="3">
    <source>
        <dbReference type="ARBA" id="ARBA00022857"/>
    </source>
</evidence>
<dbReference type="PROSITE" id="PS50065">
    <property type="entry name" value="HMG_COA_REDUCTASE_4"/>
    <property type="match status" value="1"/>
</dbReference>
<protein>
    <recommendedName>
        <fullName evidence="2">hydroxymethylglutaryl-CoA reductase (NADPH)</fullName>
        <ecNumber evidence="2">1.1.1.34</ecNumber>
    </recommendedName>
</protein>
<evidence type="ECO:0000313" key="5">
    <source>
        <dbReference type="EMBL" id="MDD0990997.1"/>
    </source>
</evidence>
<sequence>MKVPSRLPAKGEYSEVARQARLEFLRSETGVALDCVGTISFDSERVIHNTEALIGSVEVPVGIAGPLKINGLFALGEFYAPLATTEGALVASVSRGAAALTLAGGVNAAFLGQRMMRVPYFELQTLCEALRFRAFVIDQLPSLQAQVKPLTQHGTLIAVEPQLIGRIVHVHFMFETGDAAGQNMVTTITWVLSQWLRVQFHLHTGHVIKHFMIESNLSSDKKASFQSFIQGRGCRVVADCVLSEAVVRQVLRTTPQGIVRCYQRGVSGAIAAGMLGINFNIANAIAALFTATGQDIASVHESAIGHLHLELDADGSLYAALVLPSLIIGTVGGGTGLPQQRECLDLLGCAGMGGKSKLAEIIAGFCLGLEISLGAALAADEFASAHEKLGRNRPS</sequence>
<dbReference type="PROSITE" id="PS00318">
    <property type="entry name" value="HMG_COA_REDUCTASE_2"/>
    <property type="match status" value="1"/>
</dbReference>
<dbReference type="SUPFAM" id="SSF56542">
    <property type="entry name" value="Substrate-binding domain of HMG-CoA reductase"/>
    <property type="match status" value="1"/>
</dbReference>
<reference evidence="5 6" key="1">
    <citation type="submission" date="2022-05" db="EMBL/GenBank/DDBJ databases">
        <title>Novel Pseudomonas spp. Isolated from a Rainbow Trout Aquaculture Facility.</title>
        <authorList>
            <person name="Testerman T."/>
            <person name="Graf J."/>
        </authorList>
    </citation>
    <scope>NUCLEOTIDE SEQUENCE [LARGE SCALE GENOMIC DNA]</scope>
    <source>
        <strain evidence="5 6">ID681</strain>
    </source>
</reference>
<comment type="similarity">
    <text evidence="1">Belongs to the HMG-CoA reductase family.</text>
</comment>
<keyword evidence="6" id="KW-1185">Reference proteome</keyword>
<dbReference type="InterPro" id="IPR002202">
    <property type="entry name" value="HMG_CoA_Rdtase"/>
</dbReference>
<accession>A0ABT5NS55</accession>
<dbReference type="SUPFAM" id="SSF55035">
    <property type="entry name" value="NAD-binding domain of HMG-CoA reductase"/>
    <property type="match status" value="1"/>
</dbReference>
<dbReference type="EMBL" id="JAMDGY010000024">
    <property type="protein sequence ID" value="MDD0990997.1"/>
    <property type="molecule type" value="Genomic_DNA"/>
</dbReference>
<evidence type="ECO:0000256" key="2">
    <source>
        <dbReference type="ARBA" id="ARBA00012999"/>
    </source>
</evidence>
<dbReference type="InterPro" id="IPR004554">
    <property type="entry name" value="HMG_CoA_Rdtase_eu_arc"/>
</dbReference>
<dbReference type="InterPro" id="IPR009029">
    <property type="entry name" value="HMG_CoA_Rdtase_sub-bd_dom_sf"/>
</dbReference>
<gene>
    <name evidence="5" type="ORF">M5G11_10655</name>
</gene>
<evidence type="ECO:0000256" key="1">
    <source>
        <dbReference type="ARBA" id="ARBA00007661"/>
    </source>
</evidence>
<keyword evidence="3" id="KW-0521">NADP</keyword>
<dbReference type="Gene3D" id="3.90.770.10">
    <property type="entry name" value="3-hydroxy-3-methylglutaryl-coenzyme A Reductase, Chain A, domain 2"/>
    <property type="match status" value="1"/>
</dbReference>
<proteinExistence type="inferred from homology"/>
<dbReference type="InterPro" id="IPR009023">
    <property type="entry name" value="HMG_CoA_Rdtase_NAD(P)-bd_sf"/>
</dbReference>
<dbReference type="Pfam" id="PF00368">
    <property type="entry name" value="HMG-CoA_red"/>
    <property type="match status" value="1"/>
</dbReference>
<evidence type="ECO:0000256" key="4">
    <source>
        <dbReference type="ARBA" id="ARBA00023002"/>
    </source>
</evidence>
<dbReference type="InterPro" id="IPR023076">
    <property type="entry name" value="HMG_CoA_Rdtase_CS"/>
</dbReference>
<dbReference type="EC" id="1.1.1.34" evidence="2"/>
<dbReference type="PANTHER" id="PTHR10572:SF24">
    <property type="entry name" value="3-HYDROXY-3-METHYLGLUTARYL-COENZYME A REDUCTASE"/>
    <property type="match status" value="1"/>
</dbReference>
<dbReference type="RefSeq" id="WP_273910016.1">
    <property type="nucleotide sequence ID" value="NZ_JAMDGX010000020.1"/>
</dbReference>
<keyword evidence="4" id="KW-0560">Oxidoreductase</keyword>
<name>A0ABT5NS55_9PSED</name>
<comment type="caution">
    <text evidence="5">The sequence shown here is derived from an EMBL/GenBank/DDBJ whole genome shotgun (WGS) entry which is preliminary data.</text>
</comment>
<dbReference type="Proteomes" id="UP001148203">
    <property type="component" value="Unassembled WGS sequence"/>
</dbReference>
<dbReference type="CDD" id="cd00643">
    <property type="entry name" value="HMG-CoA_reductase_classI"/>
    <property type="match status" value="1"/>
</dbReference>
<dbReference type="InterPro" id="IPR023074">
    <property type="entry name" value="HMG_CoA_Rdtase_cat_sf"/>
</dbReference>
<evidence type="ECO:0000313" key="6">
    <source>
        <dbReference type="Proteomes" id="UP001148203"/>
    </source>
</evidence>
<dbReference type="PANTHER" id="PTHR10572">
    <property type="entry name" value="3-HYDROXY-3-METHYLGLUTARYL-COENZYME A REDUCTASE"/>
    <property type="match status" value="1"/>
</dbReference>
<dbReference type="PRINTS" id="PR00071">
    <property type="entry name" value="HMGCOARDTASE"/>
</dbReference>